<dbReference type="EMBL" id="KZ679013">
    <property type="protein sequence ID" value="PSS14884.1"/>
    <property type="molecule type" value="Genomic_DNA"/>
</dbReference>
<dbReference type="InParanoid" id="A0A2T3AXU2"/>
<dbReference type="InterPro" id="IPR011009">
    <property type="entry name" value="Kinase-like_dom_sf"/>
</dbReference>
<dbReference type="SUPFAM" id="SSF56112">
    <property type="entry name" value="Protein kinase-like (PK-like)"/>
    <property type="match status" value="1"/>
</dbReference>
<evidence type="ECO:0000259" key="1">
    <source>
        <dbReference type="Pfam" id="PF01636"/>
    </source>
</evidence>
<dbReference type="RefSeq" id="XP_024719483.1">
    <property type="nucleotide sequence ID" value="XM_024860975.1"/>
</dbReference>
<accession>A0A2T3AXU2</accession>
<dbReference type="AlphaFoldDB" id="A0A2T3AXU2"/>
<proteinExistence type="predicted"/>
<keyword evidence="3" id="KW-1185">Reference proteome</keyword>
<dbReference type="Proteomes" id="UP000241818">
    <property type="component" value="Unassembled WGS sequence"/>
</dbReference>
<sequence length="318" mass="36854">GVSYIPHFFLPDFTWTPRGPVFPLATKIPPTPKPSHPLIRRFWGYVHRWLRDFSYFYYCDWVGIEYDNQIIPLPFGLLLKWSDGTRLEEVFATKVCRAAGLPTPKILCYGDHPETPHAPVSILMTRLPGREIGQAYESLRPEAQATALTELKTYLAAIRQWKSPWGDERICSITGGPIRSVRVPNHTIGPCETPQEFHDYLIAPAWKSPGFASQSEYEETIQRALKLQVLQRPGTKFTHGDIKHHNILVDNEGHITGLLDWESAGWYPEFWEYTTAMRFQRKESWWHSFLMELGAKEYQEEMECERALISLTADSWSW</sequence>
<name>A0A2T3AXU2_AMORE</name>
<dbReference type="OrthoDB" id="2906425at2759"/>
<evidence type="ECO:0000313" key="2">
    <source>
        <dbReference type="EMBL" id="PSS14884.1"/>
    </source>
</evidence>
<feature type="non-terminal residue" evidence="2">
    <location>
        <position position="1"/>
    </location>
</feature>
<organism evidence="2 3">
    <name type="scientific">Amorphotheca resinae ATCC 22711</name>
    <dbReference type="NCBI Taxonomy" id="857342"/>
    <lineage>
        <taxon>Eukaryota</taxon>
        <taxon>Fungi</taxon>
        <taxon>Dikarya</taxon>
        <taxon>Ascomycota</taxon>
        <taxon>Pezizomycotina</taxon>
        <taxon>Leotiomycetes</taxon>
        <taxon>Helotiales</taxon>
        <taxon>Amorphothecaceae</taxon>
        <taxon>Amorphotheca</taxon>
    </lineage>
</organism>
<reference evidence="2 3" key="1">
    <citation type="journal article" date="2018" name="New Phytol.">
        <title>Comparative genomics and transcriptomics depict ericoid mycorrhizal fungi as versatile saprotrophs and plant mutualists.</title>
        <authorList>
            <person name="Martino E."/>
            <person name="Morin E."/>
            <person name="Grelet G.A."/>
            <person name="Kuo A."/>
            <person name="Kohler A."/>
            <person name="Daghino S."/>
            <person name="Barry K.W."/>
            <person name="Cichocki N."/>
            <person name="Clum A."/>
            <person name="Dockter R.B."/>
            <person name="Hainaut M."/>
            <person name="Kuo R.C."/>
            <person name="LaButti K."/>
            <person name="Lindahl B.D."/>
            <person name="Lindquist E.A."/>
            <person name="Lipzen A."/>
            <person name="Khouja H.R."/>
            <person name="Magnuson J."/>
            <person name="Murat C."/>
            <person name="Ohm R.A."/>
            <person name="Singer S.W."/>
            <person name="Spatafora J.W."/>
            <person name="Wang M."/>
            <person name="Veneault-Fourrey C."/>
            <person name="Henrissat B."/>
            <person name="Grigoriev I.V."/>
            <person name="Martin F.M."/>
            <person name="Perotto S."/>
        </authorList>
    </citation>
    <scope>NUCLEOTIDE SEQUENCE [LARGE SCALE GENOMIC DNA]</scope>
    <source>
        <strain evidence="2 3">ATCC 22711</strain>
    </source>
</reference>
<feature type="domain" description="Aminoglycoside phosphotransferase" evidence="1">
    <location>
        <begin position="89"/>
        <end position="287"/>
    </location>
</feature>
<gene>
    <name evidence="2" type="ORF">M430DRAFT_104995</name>
</gene>
<dbReference type="Pfam" id="PF01636">
    <property type="entry name" value="APH"/>
    <property type="match status" value="1"/>
</dbReference>
<dbReference type="STRING" id="857342.A0A2T3AXU2"/>
<protein>
    <recommendedName>
        <fullName evidence="1">Aminoglycoside phosphotransferase domain-containing protein</fullName>
    </recommendedName>
</protein>
<dbReference type="InterPro" id="IPR002575">
    <property type="entry name" value="Aminoglycoside_PTrfase"/>
</dbReference>
<dbReference type="PANTHER" id="PTHR21310">
    <property type="entry name" value="AMINOGLYCOSIDE PHOSPHOTRANSFERASE-RELATED-RELATED"/>
    <property type="match status" value="1"/>
</dbReference>
<dbReference type="PANTHER" id="PTHR21310:SF55">
    <property type="entry name" value="AMINOGLYCOSIDE PHOSPHOTRANSFERASE DOMAIN-CONTAINING PROTEIN"/>
    <property type="match status" value="1"/>
</dbReference>
<evidence type="ECO:0000313" key="3">
    <source>
        <dbReference type="Proteomes" id="UP000241818"/>
    </source>
</evidence>
<dbReference type="InterPro" id="IPR051678">
    <property type="entry name" value="AGP_Transferase"/>
</dbReference>
<dbReference type="Gene3D" id="3.90.1200.10">
    <property type="match status" value="1"/>
</dbReference>
<dbReference type="GeneID" id="36569056"/>